<reference evidence="5" key="1">
    <citation type="submission" date="2019-07" db="EMBL/GenBank/DDBJ databases">
        <title>De Novo Assembly of kiwifruit Actinidia rufa.</title>
        <authorList>
            <person name="Sugita-Konishi S."/>
            <person name="Sato K."/>
            <person name="Mori E."/>
            <person name="Abe Y."/>
            <person name="Kisaki G."/>
            <person name="Hamano K."/>
            <person name="Suezawa K."/>
            <person name="Otani M."/>
            <person name="Fukuda T."/>
            <person name="Manabe T."/>
            <person name="Gomi K."/>
            <person name="Tabuchi M."/>
            <person name="Akimitsu K."/>
            <person name="Kataoka I."/>
        </authorList>
    </citation>
    <scope>NUCLEOTIDE SEQUENCE [LARGE SCALE GENOMIC DNA]</scope>
    <source>
        <strain evidence="5">cv. Fuchu</strain>
    </source>
</reference>
<dbReference type="Pfam" id="PF00443">
    <property type="entry name" value="UCH"/>
    <property type="match status" value="1"/>
</dbReference>
<dbReference type="InterPro" id="IPR018200">
    <property type="entry name" value="USP_CS"/>
</dbReference>
<dbReference type="PANTHER" id="PTHR24006:SF663">
    <property type="entry name" value="UBIQUITIN CARBOXYL-TERMINAL HYDROLASE 23"/>
    <property type="match status" value="1"/>
</dbReference>
<dbReference type="AlphaFoldDB" id="A0A7J0DB69"/>
<dbReference type="SUPFAM" id="SSF54001">
    <property type="entry name" value="Cysteine proteinases"/>
    <property type="match status" value="1"/>
</dbReference>
<name>A0A7J0DB69_9ERIC</name>
<comment type="similarity">
    <text evidence="1">Belongs to the peptidase C19 family.</text>
</comment>
<evidence type="ECO:0000313" key="4">
    <source>
        <dbReference type="EMBL" id="GFS31470.1"/>
    </source>
</evidence>
<dbReference type="InterPro" id="IPR050164">
    <property type="entry name" value="Peptidase_C19"/>
</dbReference>
<evidence type="ECO:0000256" key="2">
    <source>
        <dbReference type="SAM" id="MobiDB-lite"/>
    </source>
</evidence>
<sequence length="694" mass="76224">MHKCCLPAGVPSESPSAYEKSLVHKIFGGRLRSQVKCVQCSFCSNKFDPFLDLSLEINKAESLNKALSHFTAKEYLDGGERQYQCQKCKLKVKALKQLTISKAPCVLTIHLKRFGTHQPGQKIDKNVHFGPTLDLKPFVTGQYDGELKYTLYGVLVHAGWNTHSGHYYCFVRTSSGMWYILDDHQVRQVSEKVVLGQKAYMLFYVRDRRNFAPKKQADVQKESMIINTIGRKTHSNSNGDLKQAVQNGPINKREILTKESSIQKNDLLTTAESSALNKAPLSDIPSKVPVCKDAVEGHSDLSPIKGSCNAINNAVFATAGGNTHKFNKERVTKDDSSVGVVEAPNCCGPQTSVTKKDPRNAVGEPPKYEDGNSKKDLTESVAVTPDCNGHQIPAGGVCIADKTSQKVEGVSKESTLGDNGQRKGIIESVELSGPQNTASSLHQEALDRKCQQKFKKKKLRKRHITSMHLGSSILLGASLSLRKKKHKKIERHIIKTKNLTQEHLLDRDCGPTDLGPSTSEISRVLSLGGTVHSRGKVLKSGLCKKDNIAVAKNVKGSNCVKMTIDEEFIDRPGQNGAVLATGEQPKENSSSSLPGNQCDPRVANGLKESRSNSVQNGLMCMLTRGLEEKVVARWDEIELPSSQITESNGAKTTSIGYIGDEWDVNGIRRIKSNLCSTSHSPNPYSTCVWVQEFL</sequence>
<dbReference type="GO" id="GO:0004843">
    <property type="term" value="F:cysteine-type deubiquitinase activity"/>
    <property type="evidence" value="ECO:0007669"/>
    <property type="project" value="InterPro"/>
</dbReference>
<dbReference type="InterPro" id="IPR001394">
    <property type="entry name" value="Peptidase_C19_UCH"/>
</dbReference>
<dbReference type="InterPro" id="IPR028889">
    <property type="entry name" value="USP"/>
</dbReference>
<dbReference type="GO" id="GO:0016579">
    <property type="term" value="P:protein deubiquitination"/>
    <property type="evidence" value="ECO:0007669"/>
    <property type="project" value="InterPro"/>
</dbReference>
<accession>A0A7J0DB69</accession>
<dbReference type="PROSITE" id="PS00973">
    <property type="entry name" value="USP_2"/>
    <property type="match status" value="1"/>
</dbReference>
<evidence type="ECO:0000313" key="5">
    <source>
        <dbReference type="Proteomes" id="UP000585474"/>
    </source>
</evidence>
<dbReference type="EMBL" id="BJWL01000145">
    <property type="protein sequence ID" value="GFS31470.1"/>
    <property type="molecule type" value="Genomic_DNA"/>
</dbReference>
<proteinExistence type="inferred from homology"/>
<keyword evidence="4" id="KW-0645">Protease</keyword>
<protein>
    <submittedName>
        <fullName evidence="4">Ubiquitin-specific protease 23</fullName>
    </submittedName>
</protein>
<dbReference type="Proteomes" id="UP000585474">
    <property type="component" value="Unassembled WGS sequence"/>
</dbReference>
<feature type="region of interest" description="Disordered" evidence="2">
    <location>
        <begin position="576"/>
        <end position="607"/>
    </location>
</feature>
<evidence type="ECO:0000259" key="3">
    <source>
        <dbReference type="PROSITE" id="PS50235"/>
    </source>
</evidence>
<gene>
    <name evidence="4" type="ORF">Acr_00g0017540</name>
</gene>
<dbReference type="OrthoDB" id="420187at2759"/>
<feature type="compositionally biased region" description="Basic and acidic residues" evidence="2">
    <location>
        <begin position="366"/>
        <end position="375"/>
    </location>
</feature>
<dbReference type="Gene3D" id="3.90.70.10">
    <property type="entry name" value="Cysteine proteinases"/>
    <property type="match status" value="1"/>
</dbReference>
<keyword evidence="5" id="KW-1185">Reference proteome</keyword>
<dbReference type="InterPro" id="IPR038765">
    <property type="entry name" value="Papain-like_cys_pep_sf"/>
</dbReference>
<organism evidence="4 5">
    <name type="scientific">Actinidia rufa</name>
    <dbReference type="NCBI Taxonomy" id="165716"/>
    <lineage>
        <taxon>Eukaryota</taxon>
        <taxon>Viridiplantae</taxon>
        <taxon>Streptophyta</taxon>
        <taxon>Embryophyta</taxon>
        <taxon>Tracheophyta</taxon>
        <taxon>Spermatophyta</taxon>
        <taxon>Magnoliopsida</taxon>
        <taxon>eudicotyledons</taxon>
        <taxon>Gunneridae</taxon>
        <taxon>Pentapetalae</taxon>
        <taxon>asterids</taxon>
        <taxon>Ericales</taxon>
        <taxon>Actinidiaceae</taxon>
        <taxon>Actinidia</taxon>
    </lineage>
</organism>
<feature type="region of interest" description="Disordered" evidence="2">
    <location>
        <begin position="347"/>
        <end position="375"/>
    </location>
</feature>
<dbReference type="PROSITE" id="PS50235">
    <property type="entry name" value="USP_3"/>
    <property type="match status" value="1"/>
</dbReference>
<dbReference type="PANTHER" id="PTHR24006">
    <property type="entry name" value="UBIQUITIN CARBOXYL-TERMINAL HYDROLASE"/>
    <property type="match status" value="1"/>
</dbReference>
<comment type="caution">
    <text evidence="4">The sequence shown here is derived from an EMBL/GenBank/DDBJ whole genome shotgun (WGS) entry which is preliminary data.</text>
</comment>
<dbReference type="GO" id="GO:0005829">
    <property type="term" value="C:cytosol"/>
    <property type="evidence" value="ECO:0007669"/>
    <property type="project" value="TreeGrafter"/>
</dbReference>
<dbReference type="GO" id="GO:0006508">
    <property type="term" value="P:proteolysis"/>
    <property type="evidence" value="ECO:0007669"/>
    <property type="project" value="UniProtKB-KW"/>
</dbReference>
<feature type="domain" description="USP" evidence="3">
    <location>
        <begin position="1"/>
        <end position="207"/>
    </location>
</feature>
<keyword evidence="4" id="KW-0378">Hydrolase</keyword>
<evidence type="ECO:0000256" key="1">
    <source>
        <dbReference type="ARBA" id="ARBA00009085"/>
    </source>
</evidence>
<dbReference type="GO" id="GO:0005634">
    <property type="term" value="C:nucleus"/>
    <property type="evidence" value="ECO:0007669"/>
    <property type="project" value="TreeGrafter"/>
</dbReference>